<keyword evidence="2" id="KW-0813">Transport</keyword>
<accession>A0A8J6UI51</accession>
<evidence type="ECO:0000256" key="1">
    <source>
        <dbReference type="ARBA" id="ARBA00004418"/>
    </source>
</evidence>
<name>A0A8J6UI51_9GAMM</name>
<comment type="caution">
    <text evidence="6">The sequence shown here is derived from an EMBL/GenBank/DDBJ whole genome shotgun (WGS) entry which is preliminary data.</text>
</comment>
<dbReference type="GO" id="GO:0019808">
    <property type="term" value="F:polyamine binding"/>
    <property type="evidence" value="ECO:0007669"/>
    <property type="project" value="InterPro"/>
</dbReference>
<dbReference type="CDD" id="cd13590">
    <property type="entry name" value="PBP2_PotD_PotF_like"/>
    <property type="match status" value="1"/>
</dbReference>
<proteinExistence type="predicted"/>
<evidence type="ECO:0000313" key="6">
    <source>
        <dbReference type="EMBL" id="MBD1388098.1"/>
    </source>
</evidence>
<dbReference type="GO" id="GO:0015846">
    <property type="term" value="P:polyamine transport"/>
    <property type="evidence" value="ECO:0007669"/>
    <property type="project" value="InterPro"/>
</dbReference>
<keyword evidence="7" id="KW-1185">Reference proteome</keyword>
<evidence type="ECO:0000256" key="3">
    <source>
        <dbReference type="ARBA" id="ARBA00022729"/>
    </source>
</evidence>
<dbReference type="EMBL" id="JACXAF010000001">
    <property type="protein sequence ID" value="MBD1388098.1"/>
    <property type="molecule type" value="Genomic_DNA"/>
</dbReference>
<feature type="chain" id="PRO_5035152483" evidence="5">
    <location>
        <begin position="21"/>
        <end position="343"/>
    </location>
</feature>
<organism evidence="6 7">
    <name type="scientific">Neiella litorisoli</name>
    <dbReference type="NCBI Taxonomy" id="2771431"/>
    <lineage>
        <taxon>Bacteria</taxon>
        <taxon>Pseudomonadati</taxon>
        <taxon>Pseudomonadota</taxon>
        <taxon>Gammaproteobacteria</taxon>
        <taxon>Alteromonadales</taxon>
        <taxon>Echinimonadaceae</taxon>
        <taxon>Neiella</taxon>
    </lineage>
</organism>
<dbReference type="PRINTS" id="PR00909">
    <property type="entry name" value="SPERMDNBNDNG"/>
</dbReference>
<dbReference type="GO" id="GO:0042597">
    <property type="term" value="C:periplasmic space"/>
    <property type="evidence" value="ECO:0007669"/>
    <property type="project" value="UniProtKB-SubCell"/>
</dbReference>
<dbReference type="RefSeq" id="WP_191143213.1">
    <property type="nucleotide sequence ID" value="NZ_JACXAF010000001.1"/>
</dbReference>
<keyword evidence="3 5" id="KW-0732">Signal</keyword>
<keyword evidence="4" id="KW-0574">Periplasm</keyword>
<feature type="signal peptide" evidence="5">
    <location>
        <begin position="1"/>
        <end position="20"/>
    </location>
</feature>
<evidence type="ECO:0000313" key="7">
    <source>
        <dbReference type="Proteomes" id="UP000638014"/>
    </source>
</evidence>
<comment type="subcellular location">
    <subcellularLocation>
        <location evidence="1">Periplasm</location>
    </subcellularLocation>
</comment>
<dbReference type="SUPFAM" id="SSF53850">
    <property type="entry name" value="Periplasmic binding protein-like II"/>
    <property type="match status" value="1"/>
</dbReference>
<reference evidence="6" key="1">
    <citation type="submission" date="2020-09" db="EMBL/GenBank/DDBJ databases">
        <title>A novel bacterium of genus Neiella, isolated from South China Sea.</title>
        <authorList>
            <person name="Huang H."/>
            <person name="Mo K."/>
            <person name="Hu Y."/>
        </authorList>
    </citation>
    <scope>NUCLEOTIDE SEQUENCE</scope>
    <source>
        <strain evidence="6">HB171785</strain>
    </source>
</reference>
<dbReference type="PANTHER" id="PTHR30222:SF12">
    <property type="entry name" value="NORSPERMIDINE SENSOR"/>
    <property type="match status" value="1"/>
</dbReference>
<dbReference type="Pfam" id="PF13416">
    <property type="entry name" value="SBP_bac_8"/>
    <property type="match status" value="1"/>
</dbReference>
<protein>
    <submittedName>
        <fullName evidence="6">Spermidine/putrescine ABC transporter substrate-binding protein</fullName>
    </submittedName>
</protein>
<dbReference type="Proteomes" id="UP000638014">
    <property type="component" value="Unassembled WGS sequence"/>
</dbReference>
<dbReference type="PANTHER" id="PTHR30222">
    <property type="entry name" value="SPERMIDINE/PUTRESCINE-BINDING PERIPLASMIC PROTEIN"/>
    <property type="match status" value="1"/>
</dbReference>
<dbReference type="InterPro" id="IPR006059">
    <property type="entry name" value="SBP"/>
</dbReference>
<dbReference type="Gene3D" id="3.40.190.10">
    <property type="entry name" value="Periplasmic binding protein-like II"/>
    <property type="match status" value="2"/>
</dbReference>
<dbReference type="InterPro" id="IPR001188">
    <property type="entry name" value="Sperm_putr-bd"/>
</dbReference>
<sequence>MKVSPYLAMLACGINFYAAAATVELYIWEEYLAPEVIEAFTEESGHTVHQTYFNDEDVRDGVITSGRAKAYDLIMINGASLRQLASHNYLKSLATTTANYQGHYDQRWLELCSTHGLPYSWGTLGIVYRESVSATPITSWRQLFEPPPEHSGHIAMYMDTIDTVGSALLALQQDPLTGDQQALKQAYELLIAQRTHVKAYQYGYDYTLQHKQDSDITMSLGYSDDQYVMAEATGQQDWVYTVPKEGTLLWAECLAAPAEKPLSEATIAFLEFISRPDIAALNAESLWFSTPNKAALALTSAEYQQDTNLFPAAALMKNSRTYRSLEPDAMNTRSRIMAFLENQ</sequence>
<evidence type="ECO:0000256" key="4">
    <source>
        <dbReference type="ARBA" id="ARBA00022764"/>
    </source>
</evidence>
<evidence type="ECO:0000256" key="5">
    <source>
        <dbReference type="SAM" id="SignalP"/>
    </source>
</evidence>
<evidence type="ECO:0000256" key="2">
    <source>
        <dbReference type="ARBA" id="ARBA00022448"/>
    </source>
</evidence>
<dbReference type="AlphaFoldDB" id="A0A8J6UI51"/>
<gene>
    <name evidence="6" type="ORF">IC617_01525</name>
</gene>